<evidence type="ECO:0000259" key="10">
    <source>
        <dbReference type="PROSITE" id="PS50885"/>
    </source>
</evidence>
<evidence type="ECO:0000256" key="4">
    <source>
        <dbReference type="ARBA" id="ARBA00029447"/>
    </source>
</evidence>
<dbReference type="SMART" id="SM00283">
    <property type="entry name" value="MA"/>
    <property type="match status" value="1"/>
</dbReference>
<dbReference type="STRING" id="265719.SAMN04488509_10291"/>
<sequence>MLRNRLILFTLLISLLPLVLLGVFASQQSRSLLEKSAANTLDSQAGLKGSKIAAYLDSVRRDVMALAESQMSRQALPAFTAGFQTFLEQELGANADLDTATVEARAAVAGFVDQVFGAAYRETNQSAGPEGTAFAAALPPAAAELQKLFIANNPAPLGQKDGMIALPGSTDYGQTHALYHPIYRSHQQRSEYYDIFLVDTEGNVVYSVFKELDYATNLFNGPWRDTGLARVARAGLALDQPGAIAVDDYAPYGPSYESPAMFLASPVLDGGTAIGVVIVQISLKRISEIVSDSAGLREGQDVFLVGPDRLLRSDSRLGDARFTVASHFAQPESSRLQKAAIESVLSGQDFSGLGETLDGREALVSGRRVSVGPALDWAILATYDTDSAYAAARRLVWLVGLAVLAVAVIAAFASGLFARRIVRPILNAQQAAARIARLQLDNRLVAHGQDEVSDLVRSLDTMQRELKERIEREAKVAAENARIRAALDVASGGMMVADDEGVIVYMNQAVSKTLGDAEQEIAAHLPGFAASKVLGSNFDQFHKDPRKQRGIIADLKHTHFGRIRVGSRVFELFANPVFDAEGKRIGTALEWLDRTAESNFRHGLRNIVQRAAAGFLNARVEVAVNDERFVELAEIVNNLIGTTDQALSQVEVVMEALAEGRLGVRSNAVLLGKFGEINANVNRTSEALSSVIGDIQAAVRQIDVSAGEISQGNADLSQRTEQAAASIEETASALEEITSTVKHTADNAQQANALASRATAVAEDGGKVVAQVVATMQGIEAASRQMADIISTIDGIAFQTNILALNAAVEAARAGEQGRGFAVVASEVRALAQRSANAAKEIATLINDTASKIESGSLLVQQAGSRMDEIVNSSQRVAGIVAEISAAAAEQARGITEVNRAVTQMDQATQANAALVEEVAAAAEALSSETQRLSEIADRFVFAQT</sequence>
<dbReference type="PROSITE" id="PS50111">
    <property type="entry name" value="CHEMOTAXIS_TRANSDUC_2"/>
    <property type="match status" value="1"/>
</dbReference>
<evidence type="ECO:0000313" key="12">
    <source>
        <dbReference type="Proteomes" id="UP000199603"/>
    </source>
</evidence>
<organism evidence="11 12">
    <name type="scientific">Aquimonas voraii</name>
    <dbReference type="NCBI Taxonomy" id="265719"/>
    <lineage>
        <taxon>Bacteria</taxon>
        <taxon>Pseudomonadati</taxon>
        <taxon>Pseudomonadota</taxon>
        <taxon>Gammaproteobacteria</taxon>
        <taxon>Lysobacterales</taxon>
        <taxon>Lysobacteraceae</taxon>
        <taxon>Aquimonas</taxon>
    </lineage>
</organism>
<dbReference type="PROSITE" id="PS50885">
    <property type="entry name" value="HAMP"/>
    <property type="match status" value="1"/>
</dbReference>
<evidence type="ECO:0000259" key="9">
    <source>
        <dbReference type="PROSITE" id="PS50112"/>
    </source>
</evidence>
<dbReference type="PROSITE" id="PS50112">
    <property type="entry name" value="PAS"/>
    <property type="match status" value="1"/>
</dbReference>
<evidence type="ECO:0000256" key="5">
    <source>
        <dbReference type="PROSITE-ProRule" id="PRU00284"/>
    </source>
</evidence>
<evidence type="ECO:0000256" key="1">
    <source>
        <dbReference type="ARBA" id="ARBA00004370"/>
    </source>
</evidence>
<dbReference type="GO" id="GO:0005886">
    <property type="term" value="C:plasma membrane"/>
    <property type="evidence" value="ECO:0007669"/>
    <property type="project" value="TreeGrafter"/>
</dbReference>
<name>A0A1G6U1T7_9GAMM</name>
<accession>A0A1G6U1T7</accession>
<keyword evidence="12" id="KW-1185">Reference proteome</keyword>
<proteinExistence type="inferred from homology"/>
<dbReference type="EMBL" id="FNAG01000002">
    <property type="protein sequence ID" value="SDD34567.1"/>
    <property type="molecule type" value="Genomic_DNA"/>
</dbReference>
<dbReference type="SMART" id="SM00304">
    <property type="entry name" value="HAMP"/>
    <property type="match status" value="2"/>
</dbReference>
<dbReference type="InterPro" id="IPR035965">
    <property type="entry name" value="PAS-like_dom_sf"/>
</dbReference>
<dbReference type="GO" id="GO:0006935">
    <property type="term" value="P:chemotaxis"/>
    <property type="evidence" value="ECO:0007669"/>
    <property type="project" value="TreeGrafter"/>
</dbReference>
<evidence type="ECO:0000313" key="11">
    <source>
        <dbReference type="EMBL" id="SDD34567.1"/>
    </source>
</evidence>
<dbReference type="CDD" id="cd11386">
    <property type="entry name" value="MCP_signal"/>
    <property type="match status" value="1"/>
</dbReference>
<dbReference type="Gene3D" id="1.10.287.950">
    <property type="entry name" value="Methyl-accepting chemotaxis protein"/>
    <property type="match status" value="1"/>
</dbReference>
<dbReference type="OrthoDB" id="2489132at2"/>
<gene>
    <name evidence="11" type="ORF">SAMN04488509_10291</name>
</gene>
<keyword evidence="2" id="KW-0488">Methylation</keyword>
<feature type="domain" description="Methyl-accepting transducer" evidence="8">
    <location>
        <begin position="698"/>
        <end position="927"/>
    </location>
</feature>
<dbReference type="Gene3D" id="3.30.450.20">
    <property type="entry name" value="PAS domain"/>
    <property type="match status" value="1"/>
</dbReference>
<dbReference type="SUPFAM" id="SSF58104">
    <property type="entry name" value="Methyl-accepting chemotaxis protein (MCP) signaling domain"/>
    <property type="match status" value="1"/>
</dbReference>
<dbReference type="PANTHER" id="PTHR43531">
    <property type="entry name" value="PROTEIN ICFG"/>
    <property type="match status" value="1"/>
</dbReference>
<dbReference type="InterPro" id="IPR051310">
    <property type="entry name" value="MCP_chemotaxis"/>
</dbReference>
<dbReference type="Pfam" id="PF13188">
    <property type="entry name" value="PAS_8"/>
    <property type="match status" value="1"/>
</dbReference>
<dbReference type="SUPFAM" id="SSF158472">
    <property type="entry name" value="HAMP domain-like"/>
    <property type="match status" value="1"/>
</dbReference>
<dbReference type="InterPro" id="IPR003660">
    <property type="entry name" value="HAMP_dom"/>
</dbReference>
<keyword evidence="7" id="KW-0472">Membrane</keyword>
<dbReference type="Pfam" id="PF00672">
    <property type="entry name" value="HAMP"/>
    <property type="match status" value="1"/>
</dbReference>
<dbReference type="InterPro" id="IPR000014">
    <property type="entry name" value="PAS"/>
</dbReference>
<dbReference type="AlphaFoldDB" id="A0A1G6U1T7"/>
<evidence type="ECO:0000256" key="3">
    <source>
        <dbReference type="ARBA" id="ARBA00023224"/>
    </source>
</evidence>
<comment type="subcellular location">
    <subcellularLocation>
        <location evidence="1">Membrane</location>
    </subcellularLocation>
</comment>
<keyword evidence="7" id="KW-1133">Transmembrane helix</keyword>
<reference evidence="11 12" key="1">
    <citation type="submission" date="2016-10" db="EMBL/GenBank/DDBJ databases">
        <authorList>
            <person name="de Groot N.N."/>
        </authorList>
    </citation>
    <scope>NUCLEOTIDE SEQUENCE [LARGE SCALE GENOMIC DNA]</scope>
    <source>
        <strain evidence="11 12">DSM 16957</strain>
    </source>
</reference>
<dbReference type="Gene3D" id="6.10.340.10">
    <property type="match status" value="1"/>
</dbReference>
<evidence type="ECO:0000256" key="7">
    <source>
        <dbReference type="SAM" id="Phobius"/>
    </source>
</evidence>
<dbReference type="Proteomes" id="UP000199603">
    <property type="component" value="Unassembled WGS sequence"/>
</dbReference>
<feature type="domain" description="HAMP" evidence="10">
    <location>
        <begin position="419"/>
        <end position="471"/>
    </location>
</feature>
<comment type="similarity">
    <text evidence="4">Belongs to the methyl-accepting chemotaxis (MCP) protein family.</text>
</comment>
<evidence type="ECO:0000256" key="2">
    <source>
        <dbReference type="ARBA" id="ARBA00022481"/>
    </source>
</evidence>
<protein>
    <submittedName>
        <fullName evidence="11">Cache domain-containing protein</fullName>
    </submittedName>
</protein>
<dbReference type="SUPFAM" id="SSF55785">
    <property type="entry name" value="PYP-like sensor domain (PAS domain)"/>
    <property type="match status" value="1"/>
</dbReference>
<dbReference type="InterPro" id="IPR004089">
    <property type="entry name" value="MCPsignal_dom"/>
</dbReference>
<dbReference type="Pfam" id="PF00015">
    <property type="entry name" value="MCPsignal"/>
    <property type="match status" value="1"/>
</dbReference>
<dbReference type="GO" id="GO:0004888">
    <property type="term" value="F:transmembrane signaling receptor activity"/>
    <property type="evidence" value="ECO:0007669"/>
    <property type="project" value="TreeGrafter"/>
</dbReference>
<dbReference type="FunFam" id="1.10.287.950:FF:000001">
    <property type="entry name" value="Methyl-accepting chemotaxis sensory transducer"/>
    <property type="match status" value="1"/>
</dbReference>
<feature type="domain" description="PAS" evidence="9">
    <location>
        <begin position="479"/>
        <end position="521"/>
    </location>
</feature>
<dbReference type="PANTHER" id="PTHR43531:SF14">
    <property type="entry name" value="METHYL-ACCEPTING CHEMOTAXIS PROTEIN I-RELATED"/>
    <property type="match status" value="1"/>
</dbReference>
<keyword evidence="7" id="KW-0812">Transmembrane</keyword>
<feature type="coiled-coil region" evidence="6">
    <location>
        <begin position="898"/>
        <end position="925"/>
    </location>
</feature>
<dbReference type="GO" id="GO:0007165">
    <property type="term" value="P:signal transduction"/>
    <property type="evidence" value="ECO:0007669"/>
    <property type="project" value="UniProtKB-KW"/>
</dbReference>
<feature type="transmembrane region" description="Helical" evidence="7">
    <location>
        <begin position="395"/>
        <end position="418"/>
    </location>
</feature>
<evidence type="ECO:0000259" key="8">
    <source>
        <dbReference type="PROSITE" id="PS50111"/>
    </source>
</evidence>
<keyword evidence="3 5" id="KW-0807">Transducer</keyword>
<evidence type="ECO:0000256" key="6">
    <source>
        <dbReference type="SAM" id="Coils"/>
    </source>
</evidence>
<keyword evidence="6" id="KW-0175">Coiled coil</keyword>